<comment type="caution">
    <text evidence="3">The sequence shown here is derived from an EMBL/GenBank/DDBJ whole genome shotgun (WGS) entry which is preliminary data.</text>
</comment>
<dbReference type="Pfam" id="PF01464">
    <property type="entry name" value="SLT"/>
    <property type="match status" value="1"/>
</dbReference>
<keyword evidence="1" id="KW-1133">Transmembrane helix</keyword>
<gene>
    <name evidence="3" type="ORF">F9B85_11285</name>
</gene>
<name>A0A6I0EVF3_9FIRM</name>
<evidence type="ECO:0000256" key="1">
    <source>
        <dbReference type="SAM" id="Phobius"/>
    </source>
</evidence>
<dbReference type="Gene3D" id="1.10.530.10">
    <property type="match status" value="1"/>
</dbReference>
<evidence type="ECO:0000313" key="3">
    <source>
        <dbReference type="EMBL" id="KAB2951859.1"/>
    </source>
</evidence>
<dbReference type="InterPro" id="IPR023346">
    <property type="entry name" value="Lysozyme-like_dom_sf"/>
</dbReference>
<keyword evidence="4" id="KW-1185">Reference proteome</keyword>
<evidence type="ECO:0000259" key="2">
    <source>
        <dbReference type="Pfam" id="PF01464"/>
    </source>
</evidence>
<dbReference type="OrthoDB" id="9815002at2"/>
<keyword evidence="1" id="KW-0812">Transmembrane</keyword>
<evidence type="ECO:0000313" key="4">
    <source>
        <dbReference type="Proteomes" id="UP000468766"/>
    </source>
</evidence>
<feature type="domain" description="Transglycosylase SLT" evidence="2">
    <location>
        <begin position="54"/>
        <end position="170"/>
    </location>
</feature>
<dbReference type="AlphaFoldDB" id="A0A6I0EVF3"/>
<accession>A0A6I0EVF3</accession>
<dbReference type="EMBL" id="WBXO01000009">
    <property type="protein sequence ID" value="KAB2951859.1"/>
    <property type="molecule type" value="Genomic_DNA"/>
</dbReference>
<protein>
    <submittedName>
        <fullName evidence="3">Lytic transglycosylase domain-containing protein</fullName>
    </submittedName>
</protein>
<reference evidence="3 4" key="1">
    <citation type="submission" date="2019-10" db="EMBL/GenBank/DDBJ databases">
        <title>Whole-genome sequence of the extremophile Heliorestis acidaminivorans DSM 24790.</title>
        <authorList>
            <person name="Kyndt J.A."/>
            <person name="Meyer T.E."/>
        </authorList>
    </citation>
    <scope>NUCLEOTIDE SEQUENCE [LARGE SCALE GENOMIC DNA]</scope>
    <source>
        <strain evidence="3 4">DSM 24790</strain>
    </source>
</reference>
<dbReference type="CDD" id="cd16896">
    <property type="entry name" value="LT_Slt70-like"/>
    <property type="match status" value="1"/>
</dbReference>
<dbReference type="InterPro" id="IPR008258">
    <property type="entry name" value="Transglycosylase_SLT_dom_1"/>
</dbReference>
<dbReference type="PANTHER" id="PTHR37423:SF2">
    <property type="entry name" value="MEMBRANE-BOUND LYTIC MUREIN TRANSGLYCOSYLASE C"/>
    <property type="match status" value="1"/>
</dbReference>
<dbReference type="PANTHER" id="PTHR37423">
    <property type="entry name" value="SOLUBLE LYTIC MUREIN TRANSGLYCOSYLASE-RELATED"/>
    <property type="match status" value="1"/>
</dbReference>
<keyword evidence="1" id="KW-0472">Membrane</keyword>
<sequence>MEGGDLLLRKPIIVYTLSLPRLVITIVLLTIVGNFLWFSPWVQKIIYPLPHKETIFKYARQNDIDPYLVAAIIRRESKFWIWAESPQGAKGLMQLMPQTAEWIAQEMDMNDYSHDKLYEPHRNIKMGCWYLANLNKEFQGNIILVIASYNGGRGNVRQWIDEKGWTGQEHSIDMIPYPETRAYVKGVLQDYQIYRNLYEKESD</sequence>
<proteinExistence type="predicted"/>
<feature type="transmembrane region" description="Helical" evidence="1">
    <location>
        <begin position="12"/>
        <end position="37"/>
    </location>
</feature>
<organism evidence="3 4">
    <name type="scientific">Heliorestis acidaminivorans</name>
    <dbReference type="NCBI Taxonomy" id="553427"/>
    <lineage>
        <taxon>Bacteria</taxon>
        <taxon>Bacillati</taxon>
        <taxon>Bacillota</taxon>
        <taxon>Clostridia</taxon>
        <taxon>Eubacteriales</taxon>
        <taxon>Heliobacteriaceae</taxon>
        <taxon>Heliorestis</taxon>
    </lineage>
</organism>
<dbReference type="Proteomes" id="UP000468766">
    <property type="component" value="Unassembled WGS sequence"/>
</dbReference>
<dbReference type="SUPFAM" id="SSF53955">
    <property type="entry name" value="Lysozyme-like"/>
    <property type="match status" value="1"/>
</dbReference>